<dbReference type="AlphaFoldDB" id="A0A1Y1RVE5"/>
<dbReference type="STRING" id="1963862.B4O97_14020"/>
<proteinExistence type="predicted"/>
<organism evidence="1 2">
    <name type="scientific">Marispirochaeta aestuarii</name>
    <dbReference type="NCBI Taxonomy" id="1963862"/>
    <lineage>
        <taxon>Bacteria</taxon>
        <taxon>Pseudomonadati</taxon>
        <taxon>Spirochaetota</taxon>
        <taxon>Spirochaetia</taxon>
        <taxon>Spirochaetales</taxon>
        <taxon>Spirochaetaceae</taxon>
        <taxon>Marispirochaeta</taxon>
    </lineage>
</organism>
<reference evidence="1 2" key="1">
    <citation type="submission" date="2017-03" db="EMBL/GenBank/DDBJ databases">
        <title>Draft Genome sequence of Marispirochaeta sp. strain JC444.</title>
        <authorList>
            <person name="Shivani Y."/>
            <person name="Subhash Y."/>
            <person name="Sasikala C."/>
            <person name="Ramana C."/>
        </authorList>
    </citation>
    <scope>NUCLEOTIDE SEQUENCE [LARGE SCALE GENOMIC DNA]</scope>
    <source>
        <strain evidence="1 2">JC444</strain>
    </source>
</reference>
<dbReference type="OrthoDB" id="7107863at2"/>
<comment type="caution">
    <text evidence="1">The sequence shown here is derived from an EMBL/GenBank/DDBJ whole genome shotgun (WGS) entry which is preliminary data.</text>
</comment>
<evidence type="ECO:0000313" key="2">
    <source>
        <dbReference type="Proteomes" id="UP000192343"/>
    </source>
</evidence>
<accession>A0A1Y1RVE5</accession>
<dbReference type="EMBL" id="MWQY01000016">
    <property type="protein sequence ID" value="ORC34000.1"/>
    <property type="molecule type" value="Genomic_DNA"/>
</dbReference>
<evidence type="ECO:0000313" key="1">
    <source>
        <dbReference type="EMBL" id="ORC34000.1"/>
    </source>
</evidence>
<dbReference type="Proteomes" id="UP000192343">
    <property type="component" value="Unassembled WGS sequence"/>
</dbReference>
<keyword evidence="2" id="KW-1185">Reference proteome</keyword>
<name>A0A1Y1RVE5_9SPIO</name>
<dbReference type="SUPFAM" id="SSF54909">
    <property type="entry name" value="Dimeric alpha+beta barrel"/>
    <property type="match status" value="1"/>
</dbReference>
<evidence type="ECO:0008006" key="3">
    <source>
        <dbReference type="Google" id="ProtNLM"/>
    </source>
</evidence>
<sequence>MYTRSAIFEGRILPGKEDEFYSAVQERLLPAWRQMLHATDVRLFRPLRRDDGTAEVFLVQEIDYPSLEAIDEALSSPRREKASEALKSVQHLYEGRHYHYVYKKL</sequence>
<dbReference type="InterPro" id="IPR011008">
    <property type="entry name" value="Dimeric_a/b-barrel"/>
</dbReference>
<gene>
    <name evidence="1" type="ORF">B4O97_14020</name>
</gene>
<protein>
    <recommendedName>
        <fullName evidence="3">ABM domain-containing protein</fullName>
    </recommendedName>
</protein>
<dbReference type="Gene3D" id="3.30.70.100">
    <property type="match status" value="1"/>
</dbReference>
<dbReference type="RefSeq" id="WP_083051742.1">
    <property type="nucleotide sequence ID" value="NZ_CAXXQO010000003.1"/>
</dbReference>